<keyword evidence="7" id="KW-1185">Reference proteome</keyword>
<evidence type="ECO:0000256" key="2">
    <source>
        <dbReference type="ARBA" id="ARBA00023125"/>
    </source>
</evidence>
<dbReference type="PANTHER" id="PTHR38791:SF5">
    <property type="entry name" value="TRANSCRIPTION FACTOR DBAG-RELATED"/>
    <property type="match status" value="1"/>
</dbReference>
<proteinExistence type="predicted"/>
<organism evidence="6 7">
    <name type="scientific">Talaromyces proteolyticus</name>
    <dbReference type="NCBI Taxonomy" id="1131652"/>
    <lineage>
        <taxon>Eukaryota</taxon>
        <taxon>Fungi</taxon>
        <taxon>Dikarya</taxon>
        <taxon>Ascomycota</taxon>
        <taxon>Pezizomycotina</taxon>
        <taxon>Eurotiomycetes</taxon>
        <taxon>Eurotiomycetidae</taxon>
        <taxon>Eurotiales</taxon>
        <taxon>Trichocomaceae</taxon>
        <taxon>Talaromyces</taxon>
        <taxon>Talaromyces sect. Bacilispori</taxon>
    </lineage>
</organism>
<accession>A0AAD4Q4W4</accession>
<dbReference type="Proteomes" id="UP001201262">
    <property type="component" value="Unassembled WGS sequence"/>
</dbReference>
<evidence type="ECO:0000256" key="3">
    <source>
        <dbReference type="ARBA" id="ARBA00023163"/>
    </source>
</evidence>
<gene>
    <name evidence="6" type="ORF">BGW36DRAFT_90199</name>
</gene>
<dbReference type="PANTHER" id="PTHR38791">
    <property type="entry name" value="ZN(II)2CYS6 TRANSCRIPTION FACTOR (EUROFUNG)-RELATED-RELATED"/>
    <property type="match status" value="1"/>
</dbReference>
<dbReference type="GO" id="GO:0008270">
    <property type="term" value="F:zinc ion binding"/>
    <property type="evidence" value="ECO:0007669"/>
    <property type="project" value="InterPro"/>
</dbReference>
<dbReference type="PROSITE" id="PS00463">
    <property type="entry name" value="ZN2_CY6_FUNGAL_1"/>
    <property type="match status" value="1"/>
</dbReference>
<evidence type="ECO:0000259" key="5">
    <source>
        <dbReference type="PROSITE" id="PS50048"/>
    </source>
</evidence>
<feature type="domain" description="Zn(2)-C6 fungal-type" evidence="5">
    <location>
        <begin position="9"/>
        <end position="37"/>
    </location>
</feature>
<evidence type="ECO:0000313" key="6">
    <source>
        <dbReference type="EMBL" id="KAH8703686.1"/>
    </source>
</evidence>
<keyword evidence="4" id="KW-0539">Nucleus</keyword>
<dbReference type="InterPro" id="IPR036864">
    <property type="entry name" value="Zn2-C6_fun-type_DNA-bd_sf"/>
</dbReference>
<dbReference type="PROSITE" id="PS50048">
    <property type="entry name" value="ZN2_CY6_FUNGAL_2"/>
    <property type="match status" value="1"/>
</dbReference>
<evidence type="ECO:0000256" key="4">
    <source>
        <dbReference type="ARBA" id="ARBA00023242"/>
    </source>
</evidence>
<sequence length="531" mass="59105">MSFRKFSQGCGECRKRKIKCDLQQPQCARCLKSARRCPGYRDQNELQFRNETQAVIQLAKAGAHVPPSTSRRTSKSLIDESLKTYLNSQSAKKRGHLFLLPIDSLVINAEHQASCFFLTNYTWIGSPALIHGVFDYRVDSAQAPLGERALLAGVTAVGKATVGNINKSSSLIHSARSDYSTSLRLTNAAVSAADQWNQDSTLVAIFLLSLFEVITGYEEVSIDNWLQHINGSVKLLEMRGVDGLMNTPSLTTFRAWRDQIILGCIYRRVPVPPTIIRLSARLATASCSSIETSSNQLTLLMARLSELRYHVASGLFDNDGIILKELSSIESGLSIWLKQVSPSCAYKSFAISDIIDMGQGSSLHPYRGLCHRYPDLSSALMWNNYRITRILVYDMILSQLRPLATMRGYAIQNKEAQTKCSEMRKEMRKLADEICYSAPDILGVLDLHASNSEPSQLKSSAGGFVLLFPLSFAVVVDDHPSSLSEWVFECFRVIAGVMGIHQALVLRKFLPTLCGQHSWADTFHSFQECEN</sequence>
<name>A0AAD4Q4W4_9EURO</name>
<evidence type="ECO:0000256" key="1">
    <source>
        <dbReference type="ARBA" id="ARBA00023015"/>
    </source>
</evidence>
<dbReference type="SUPFAM" id="SSF57701">
    <property type="entry name" value="Zn2/Cys6 DNA-binding domain"/>
    <property type="match status" value="1"/>
</dbReference>
<dbReference type="SMART" id="SM00066">
    <property type="entry name" value="GAL4"/>
    <property type="match status" value="1"/>
</dbReference>
<dbReference type="GO" id="GO:0000981">
    <property type="term" value="F:DNA-binding transcription factor activity, RNA polymerase II-specific"/>
    <property type="evidence" value="ECO:0007669"/>
    <property type="project" value="InterPro"/>
</dbReference>
<dbReference type="InterPro" id="IPR001138">
    <property type="entry name" value="Zn2Cys6_DnaBD"/>
</dbReference>
<comment type="caution">
    <text evidence="6">The sequence shown here is derived from an EMBL/GenBank/DDBJ whole genome shotgun (WGS) entry which is preliminary data.</text>
</comment>
<dbReference type="AlphaFoldDB" id="A0AAD4Q4W4"/>
<keyword evidence="3" id="KW-0804">Transcription</keyword>
<dbReference type="InterPro" id="IPR053175">
    <property type="entry name" value="DHMBA_Reg_Transcription_Factor"/>
</dbReference>
<dbReference type="GO" id="GO:0003677">
    <property type="term" value="F:DNA binding"/>
    <property type="evidence" value="ECO:0007669"/>
    <property type="project" value="UniProtKB-KW"/>
</dbReference>
<keyword evidence="1" id="KW-0805">Transcription regulation</keyword>
<evidence type="ECO:0000313" key="7">
    <source>
        <dbReference type="Proteomes" id="UP001201262"/>
    </source>
</evidence>
<dbReference type="GeneID" id="70252974"/>
<dbReference type="Pfam" id="PF00172">
    <property type="entry name" value="Zn_clus"/>
    <property type="match status" value="1"/>
</dbReference>
<dbReference type="CDD" id="cd00067">
    <property type="entry name" value="GAL4"/>
    <property type="match status" value="1"/>
</dbReference>
<reference evidence="6" key="1">
    <citation type="submission" date="2021-12" db="EMBL/GenBank/DDBJ databases">
        <title>Convergent genome expansion in fungi linked to evolution of root-endophyte symbiosis.</title>
        <authorList>
            <consortium name="DOE Joint Genome Institute"/>
            <person name="Ke Y.-H."/>
            <person name="Bonito G."/>
            <person name="Liao H.-L."/>
            <person name="Looney B."/>
            <person name="Rojas-Flechas A."/>
            <person name="Nash J."/>
            <person name="Hameed K."/>
            <person name="Schadt C."/>
            <person name="Martin F."/>
            <person name="Crous P.W."/>
            <person name="Miettinen O."/>
            <person name="Magnuson J.K."/>
            <person name="Labbe J."/>
            <person name="Jacobson D."/>
            <person name="Doktycz M.J."/>
            <person name="Veneault-Fourrey C."/>
            <person name="Kuo A."/>
            <person name="Mondo S."/>
            <person name="Calhoun S."/>
            <person name="Riley R."/>
            <person name="Ohm R."/>
            <person name="LaButti K."/>
            <person name="Andreopoulos B."/>
            <person name="Pangilinan J."/>
            <person name="Nolan M."/>
            <person name="Tritt A."/>
            <person name="Clum A."/>
            <person name="Lipzen A."/>
            <person name="Daum C."/>
            <person name="Barry K."/>
            <person name="Grigoriev I.V."/>
            <person name="Vilgalys R."/>
        </authorList>
    </citation>
    <scope>NUCLEOTIDE SEQUENCE</scope>
    <source>
        <strain evidence="6">PMI_201</strain>
    </source>
</reference>
<dbReference type="Gene3D" id="4.10.240.10">
    <property type="entry name" value="Zn(2)-C6 fungal-type DNA-binding domain"/>
    <property type="match status" value="1"/>
</dbReference>
<dbReference type="RefSeq" id="XP_046076704.1">
    <property type="nucleotide sequence ID" value="XM_046222688.1"/>
</dbReference>
<protein>
    <recommendedName>
        <fullName evidence="5">Zn(2)-C6 fungal-type domain-containing protein</fullName>
    </recommendedName>
</protein>
<dbReference type="EMBL" id="JAJTJA010000002">
    <property type="protein sequence ID" value="KAH8703686.1"/>
    <property type="molecule type" value="Genomic_DNA"/>
</dbReference>
<keyword evidence="2" id="KW-0238">DNA-binding</keyword>